<dbReference type="AlphaFoldDB" id="A0A6C0BLE8"/>
<evidence type="ECO:0000313" key="1">
    <source>
        <dbReference type="EMBL" id="QHS92399.1"/>
    </source>
</evidence>
<accession>A0A6C0BLE8</accession>
<protein>
    <submittedName>
        <fullName evidence="1">Uncharacterized protein</fullName>
    </submittedName>
</protein>
<sequence>MNIIHDSYIAQQYFNFYKVFIILHCKWEIL</sequence>
<proteinExistence type="predicted"/>
<name>A0A6C0BLE8_9ZZZZ</name>
<reference evidence="1" key="1">
    <citation type="journal article" date="2020" name="Nature">
        <title>Giant virus diversity and host interactions through global metagenomics.</title>
        <authorList>
            <person name="Schulz F."/>
            <person name="Roux S."/>
            <person name="Paez-Espino D."/>
            <person name="Jungbluth S."/>
            <person name="Walsh D.A."/>
            <person name="Denef V.J."/>
            <person name="McMahon K.D."/>
            <person name="Konstantinidis K.T."/>
            <person name="Eloe-Fadrosh E.A."/>
            <person name="Kyrpides N.C."/>
            <person name="Woyke T."/>
        </authorList>
    </citation>
    <scope>NUCLEOTIDE SEQUENCE</scope>
    <source>
        <strain evidence="1">GVMAG-M-3300014204-73</strain>
    </source>
</reference>
<organism evidence="1">
    <name type="scientific">viral metagenome</name>
    <dbReference type="NCBI Taxonomy" id="1070528"/>
    <lineage>
        <taxon>unclassified sequences</taxon>
        <taxon>metagenomes</taxon>
        <taxon>organismal metagenomes</taxon>
    </lineage>
</organism>
<dbReference type="EMBL" id="MN739178">
    <property type="protein sequence ID" value="QHS92399.1"/>
    <property type="molecule type" value="Genomic_DNA"/>
</dbReference>